<keyword evidence="1" id="KW-0812">Transmembrane</keyword>
<protein>
    <submittedName>
        <fullName evidence="2">Uncharacterized protein</fullName>
    </submittedName>
</protein>
<name>A0A8C5CEQ5_GADMO</name>
<dbReference type="Proteomes" id="UP000694546">
    <property type="component" value="Chromosome 15"/>
</dbReference>
<feature type="transmembrane region" description="Helical" evidence="1">
    <location>
        <begin position="83"/>
        <end position="104"/>
    </location>
</feature>
<keyword evidence="1" id="KW-1133">Transmembrane helix</keyword>
<accession>A0A8C5CEQ5</accession>
<evidence type="ECO:0000313" key="3">
    <source>
        <dbReference type="Proteomes" id="UP000694546"/>
    </source>
</evidence>
<keyword evidence="1" id="KW-0472">Membrane</keyword>
<reference evidence="2" key="1">
    <citation type="submission" date="2025-08" db="UniProtKB">
        <authorList>
            <consortium name="Ensembl"/>
        </authorList>
    </citation>
    <scope>IDENTIFICATION</scope>
</reference>
<dbReference type="PANTHER" id="PTHR10185">
    <property type="entry name" value="PHOSPHOLIPASE D - RELATED"/>
    <property type="match status" value="1"/>
</dbReference>
<reference evidence="2" key="2">
    <citation type="submission" date="2025-09" db="UniProtKB">
        <authorList>
            <consortium name="Ensembl"/>
        </authorList>
    </citation>
    <scope>IDENTIFICATION</scope>
</reference>
<dbReference type="PANTHER" id="PTHR10185:SF9">
    <property type="entry name" value="INACTIVE PHOSPHOLIPASE D5"/>
    <property type="match status" value="1"/>
</dbReference>
<keyword evidence="3" id="KW-1185">Reference proteome</keyword>
<proteinExistence type="predicted"/>
<sequence>MLFCCIFRDLHRYLSLLFSWEPDLSQLELSSHWLPPNSNPGYRSFNTAELVLSQLGTPGDFTFLSQVSCVKPRGPRRGSQQKCIMIFALVCCFAVLVALIFSAVDIWGEDEDGITEENCSRTCSRVVLVENIPEDVSFPPSGPTYLPLTAGLHDLLDRAMRSLEIVSPVWLLNSSDYEASSQRASLQVWEPHSLHKAFHTAAKSEPVPG</sequence>
<dbReference type="InterPro" id="IPR050874">
    <property type="entry name" value="Diverse_PLD-related"/>
</dbReference>
<dbReference type="Ensembl" id="ENSGMOT00000070234.1">
    <property type="protein sequence ID" value="ENSGMOP00000059166.1"/>
    <property type="gene ID" value="ENSGMOG00000024525.1"/>
</dbReference>
<dbReference type="AlphaFoldDB" id="A0A8C5CEQ5"/>
<dbReference type="GeneTree" id="ENSGT00950000183059"/>
<evidence type="ECO:0000256" key="1">
    <source>
        <dbReference type="SAM" id="Phobius"/>
    </source>
</evidence>
<evidence type="ECO:0000313" key="2">
    <source>
        <dbReference type="Ensembl" id="ENSGMOP00000059166.1"/>
    </source>
</evidence>
<organism evidence="2 3">
    <name type="scientific">Gadus morhua</name>
    <name type="common">Atlantic cod</name>
    <dbReference type="NCBI Taxonomy" id="8049"/>
    <lineage>
        <taxon>Eukaryota</taxon>
        <taxon>Metazoa</taxon>
        <taxon>Chordata</taxon>
        <taxon>Craniata</taxon>
        <taxon>Vertebrata</taxon>
        <taxon>Euteleostomi</taxon>
        <taxon>Actinopterygii</taxon>
        <taxon>Neopterygii</taxon>
        <taxon>Teleostei</taxon>
        <taxon>Neoteleostei</taxon>
        <taxon>Acanthomorphata</taxon>
        <taxon>Zeiogadaria</taxon>
        <taxon>Gadariae</taxon>
        <taxon>Gadiformes</taxon>
        <taxon>Gadoidei</taxon>
        <taxon>Gadidae</taxon>
        <taxon>Gadus</taxon>
    </lineage>
</organism>